<reference evidence="4 5" key="1">
    <citation type="submission" date="2014-12" db="EMBL/GenBank/DDBJ databases">
        <title>Draft Genome Sequence of Pseudoalteromonas luteoviolacea HI1.</title>
        <authorList>
            <person name="Asahina A.Y."/>
            <person name="Hadfield M.G."/>
        </authorList>
    </citation>
    <scope>NUCLEOTIDE SEQUENCE [LARGE SCALE GENOMIC DNA]</scope>
    <source>
        <strain evidence="4 5">HI1</strain>
    </source>
</reference>
<organism evidence="4 5">
    <name type="scientific">Pseudoalteromonas luteoviolacea</name>
    <dbReference type="NCBI Taxonomy" id="43657"/>
    <lineage>
        <taxon>Bacteria</taxon>
        <taxon>Pseudomonadati</taxon>
        <taxon>Pseudomonadota</taxon>
        <taxon>Gammaproteobacteria</taxon>
        <taxon>Alteromonadales</taxon>
        <taxon>Pseudoalteromonadaceae</taxon>
        <taxon>Pseudoalteromonas</taxon>
    </lineage>
</organism>
<dbReference type="EMBL" id="JWIC01000008">
    <property type="protein sequence ID" value="KID55490.1"/>
    <property type="molecule type" value="Genomic_DNA"/>
</dbReference>
<dbReference type="SUPFAM" id="SSF46894">
    <property type="entry name" value="C-terminal effector domain of the bipartite response regulators"/>
    <property type="match status" value="1"/>
</dbReference>
<name>A0A0C1Q7J1_9GAMM</name>
<dbReference type="InterPro" id="IPR011990">
    <property type="entry name" value="TPR-like_helical_dom_sf"/>
</dbReference>
<dbReference type="GO" id="GO:0000160">
    <property type="term" value="P:phosphorelay signal transduction system"/>
    <property type="evidence" value="ECO:0007669"/>
    <property type="project" value="InterPro"/>
</dbReference>
<dbReference type="SUPFAM" id="SSF48452">
    <property type="entry name" value="TPR-like"/>
    <property type="match status" value="1"/>
</dbReference>
<dbReference type="PROSITE" id="PS51755">
    <property type="entry name" value="OMPR_PHOB"/>
    <property type="match status" value="1"/>
</dbReference>
<dbReference type="Gene3D" id="1.10.10.10">
    <property type="entry name" value="Winged helix-like DNA-binding domain superfamily/Winged helix DNA-binding domain"/>
    <property type="match status" value="1"/>
</dbReference>
<dbReference type="InterPro" id="IPR016032">
    <property type="entry name" value="Sig_transdc_resp-reg_C-effctor"/>
</dbReference>
<evidence type="ECO:0000256" key="2">
    <source>
        <dbReference type="PROSITE-ProRule" id="PRU01091"/>
    </source>
</evidence>
<feature type="DNA-binding region" description="OmpR/PhoB-type" evidence="2">
    <location>
        <begin position="1"/>
        <end position="97"/>
    </location>
</feature>
<dbReference type="Gene3D" id="1.25.40.10">
    <property type="entry name" value="Tetratricopeptide repeat domain"/>
    <property type="match status" value="2"/>
</dbReference>
<dbReference type="GO" id="GO:0003677">
    <property type="term" value="F:DNA binding"/>
    <property type="evidence" value="ECO:0007669"/>
    <property type="project" value="UniProtKB-UniRule"/>
</dbReference>
<dbReference type="Proteomes" id="UP000031327">
    <property type="component" value="Unassembled WGS sequence"/>
</dbReference>
<dbReference type="Pfam" id="PF00486">
    <property type="entry name" value="Trans_reg_C"/>
    <property type="match status" value="1"/>
</dbReference>
<dbReference type="InterPro" id="IPR001867">
    <property type="entry name" value="OmpR/PhoB-type_DNA-bd"/>
</dbReference>
<dbReference type="CDD" id="cd00383">
    <property type="entry name" value="trans_reg_C"/>
    <property type="match status" value="1"/>
</dbReference>
<evidence type="ECO:0000313" key="5">
    <source>
        <dbReference type="Proteomes" id="UP000031327"/>
    </source>
</evidence>
<proteinExistence type="predicted"/>
<accession>A0A0C1Q7J1</accession>
<evidence type="ECO:0000259" key="3">
    <source>
        <dbReference type="PROSITE" id="PS51755"/>
    </source>
</evidence>
<dbReference type="GO" id="GO:0006355">
    <property type="term" value="P:regulation of DNA-templated transcription"/>
    <property type="evidence" value="ECO:0007669"/>
    <property type="project" value="InterPro"/>
</dbReference>
<keyword evidence="1 2" id="KW-0238">DNA-binding</keyword>
<dbReference type="SMART" id="SM00862">
    <property type="entry name" value="Trans_reg_C"/>
    <property type="match status" value="1"/>
</dbReference>
<sequence>MLLFGPFRFDAERLVLYTGQSQQLLRPKVLQLLAYFLTHPNQVIKRETLLSALWQHGEYREAALTQSINELRQALGDNAQNPIYIRTLPQQGYQWICEVNAAKCAKKRAKQMGVAVSLAAVLLFAMANMDAIWPLSSNEQTQQKPALLILPLQNETGVEANAWWGYAIESELKVLLQNHYQLKPKSQAPELLELPKEQQPHTLALTLKPRQQRFILQISLNGRTTDVIVEQLGHNFSDIATRVLMALEVTSDHENKTAAPVKDLSDYYRGLQALNEYGPELAKSYFEAALVRVPEHLPSQLELAQVTWQQGDVAQAKARFDKITLGDAPDGLQARYHLYKGTFEKALGEFEAALNSAKLGLRAAQQSQQIELIASAYQLQADIYWHTLQWQDYTLAMNAAYALIGSRSFAYSEAQRSFYLANPPAAGPQEKNHLNLVQSKKVLSQAIDYYRQISANLELATSLFAYGQNYLVPVNEGEQSLLEALDIVADSGNEYVKVQVLTYLGFYYIQLHQGEKALYYLDQVKIHESFLPATEQLRLLKAMAWMDIGLVKNDQNALDNAKRQYHQLLEADYISPLTHANTQLMLAWIGLKQGELETAQTLTEQALLAYQRFKLADVAIYAEYTKMYIHLKRGQPERALALADSDNTEAHLMLFYTSAAAQMINNDALAAHSKAKLSALRNSDGLLQQLDEFTRLVGHTDKNIVDLLDAPYSVYCQSKWILE</sequence>
<comment type="caution">
    <text evidence="4">The sequence shown here is derived from an EMBL/GenBank/DDBJ whole genome shotgun (WGS) entry which is preliminary data.</text>
</comment>
<evidence type="ECO:0000313" key="4">
    <source>
        <dbReference type="EMBL" id="KID55490.1"/>
    </source>
</evidence>
<feature type="domain" description="OmpR/PhoB-type" evidence="3">
    <location>
        <begin position="1"/>
        <end position="97"/>
    </location>
</feature>
<evidence type="ECO:0000256" key="1">
    <source>
        <dbReference type="ARBA" id="ARBA00023125"/>
    </source>
</evidence>
<dbReference type="RefSeq" id="WP_039611147.1">
    <property type="nucleotide sequence ID" value="NZ_JWIC01000008.1"/>
</dbReference>
<dbReference type="AlphaFoldDB" id="A0A0C1Q7J1"/>
<protein>
    <recommendedName>
        <fullName evidence="3">OmpR/PhoB-type domain-containing protein</fullName>
    </recommendedName>
</protein>
<gene>
    <name evidence="4" type="ORF">JF50_19970</name>
</gene>
<dbReference type="InterPro" id="IPR036388">
    <property type="entry name" value="WH-like_DNA-bd_sf"/>
</dbReference>